<sequence>MGGYQARVLSHHIKLSTKLKVYTAGSTVQPDVWMRISDPVQEAHQTAREIPRALLADYHSHTLARQGDKRGCPGPVRLQQHGGNDHKGPASMDKLYDPDG</sequence>
<comment type="caution">
    <text evidence="2">The sequence shown here is derived from an EMBL/GenBank/DDBJ whole genome shotgun (WGS) entry which is preliminary data.</text>
</comment>
<gene>
    <name evidence="2" type="ORF">BaRGS_00018702</name>
</gene>
<feature type="region of interest" description="Disordered" evidence="1">
    <location>
        <begin position="61"/>
        <end position="100"/>
    </location>
</feature>
<evidence type="ECO:0000256" key="1">
    <source>
        <dbReference type="SAM" id="MobiDB-lite"/>
    </source>
</evidence>
<organism evidence="2 3">
    <name type="scientific">Batillaria attramentaria</name>
    <dbReference type="NCBI Taxonomy" id="370345"/>
    <lineage>
        <taxon>Eukaryota</taxon>
        <taxon>Metazoa</taxon>
        <taxon>Spiralia</taxon>
        <taxon>Lophotrochozoa</taxon>
        <taxon>Mollusca</taxon>
        <taxon>Gastropoda</taxon>
        <taxon>Caenogastropoda</taxon>
        <taxon>Sorbeoconcha</taxon>
        <taxon>Cerithioidea</taxon>
        <taxon>Batillariidae</taxon>
        <taxon>Batillaria</taxon>
    </lineage>
</organism>
<keyword evidence="3" id="KW-1185">Reference proteome</keyword>
<dbReference type="Proteomes" id="UP001519460">
    <property type="component" value="Unassembled WGS sequence"/>
</dbReference>
<reference evidence="2 3" key="1">
    <citation type="journal article" date="2023" name="Sci. Data">
        <title>Genome assembly of the Korean intertidal mud-creeper Batillaria attramentaria.</title>
        <authorList>
            <person name="Patra A.K."/>
            <person name="Ho P.T."/>
            <person name="Jun S."/>
            <person name="Lee S.J."/>
            <person name="Kim Y."/>
            <person name="Won Y.J."/>
        </authorList>
    </citation>
    <scope>NUCLEOTIDE SEQUENCE [LARGE SCALE GENOMIC DNA]</scope>
    <source>
        <strain evidence="2">Wonlab-2016</strain>
    </source>
</reference>
<evidence type="ECO:0000313" key="3">
    <source>
        <dbReference type="Proteomes" id="UP001519460"/>
    </source>
</evidence>
<feature type="compositionally biased region" description="Basic and acidic residues" evidence="1">
    <location>
        <begin position="83"/>
        <end position="100"/>
    </location>
</feature>
<protein>
    <submittedName>
        <fullName evidence="2">Uncharacterized protein</fullName>
    </submittedName>
</protein>
<proteinExistence type="predicted"/>
<dbReference type="EMBL" id="JACVVK020000131">
    <property type="protein sequence ID" value="KAK7490002.1"/>
    <property type="molecule type" value="Genomic_DNA"/>
</dbReference>
<evidence type="ECO:0000313" key="2">
    <source>
        <dbReference type="EMBL" id="KAK7490002.1"/>
    </source>
</evidence>
<accession>A0ABD0KTA0</accession>
<dbReference type="AlphaFoldDB" id="A0ABD0KTA0"/>
<name>A0ABD0KTA0_9CAEN</name>